<evidence type="ECO:0000313" key="1">
    <source>
        <dbReference type="EMBL" id="MFD0282509.1"/>
    </source>
</evidence>
<proteinExistence type="predicted"/>
<accession>A0ABW2VHF4</accession>
<organism evidence="1 2">
    <name type="scientific">Streptomyces lutosisoli</name>
    <dbReference type="NCBI Taxonomy" id="2665721"/>
    <lineage>
        <taxon>Bacteria</taxon>
        <taxon>Bacillati</taxon>
        <taxon>Actinomycetota</taxon>
        <taxon>Actinomycetes</taxon>
        <taxon>Kitasatosporales</taxon>
        <taxon>Streptomycetaceae</taxon>
        <taxon>Streptomyces</taxon>
    </lineage>
</organism>
<dbReference type="Proteomes" id="UP001596957">
    <property type="component" value="Unassembled WGS sequence"/>
</dbReference>
<name>A0ABW2VHF4_9ACTN</name>
<reference evidence="2" key="1">
    <citation type="journal article" date="2019" name="Int. J. Syst. Evol. Microbiol.">
        <title>The Global Catalogue of Microorganisms (GCM) 10K type strain sequencing project: providing services to taxonomists for standard genome sequencing and annotation.</title>
        <authorList>
            <consortium name="The Broad Institute Genomics Platform"/>
            <consortium name="The Broad Institute Genome Sequencing Center for Infectious Disease"/>
            <person name="Wu L."/>
            <person name="Ma J."/>
        </authorList>
    </citation>
    <scope>NUCLEOTIDE SEQUENCE [LARGE SCALE GENOMIC DNA]</scope>
    <source>
        <strain evidence="2">CGMCC 4.7198</strain>
    </source>
</reference>
<keyword evidence="2" id="KW-1185">Reference proteome</keyword>
<dbReference type="EMBL" id="JBHTEC010000001">
    <property type="protein sequence ID" value="MFD0282509.1"/>
    <property type="molecule type" value="Genomic_DNA"/>
</dbReference>
<comment type="caution">
    <text evidence="1">The sequence shown here is derived from an EMBL/GenBank/DDBJ whole genome shotgun (WGS) entry which is preliminary data.</text>
</comment>
<evidence type="ECO:0000313" key="2">
    <source>
        <dbReference type="Proteomes" id="UP001596957"/>
    </source>
</evidence>
<protein>
    <submittedName>
        <fullName evidence="1">Uncharacterized protein</fullName>
    </submittedName>
</protein>
<gene>
    <name evidence="1" type="ORF">ACFQZP_12565</name>
</gene>
<sequence length="133" mass="14187">MDPSLVDAMMPSLTAAVAAYGANVLVRAEDVAAVETVRLGQRLLARLRRNEDVRPRIDVAVQDLASALDDEDFRGALRAQIKKALKEDADLASELETLLAGSRVTAQAMGARSVAVTRNDGIISTGDNATIQR</sequence>
<dbReference type="RefSeq" id="WP_381260649.1">
    <property type="nucleotide sequence ID" value="NZ_JBHTBI010000044.1"/>
</dbReference>